<evidence type="ECO:0000313" key="1">
    <source>
        <dbReference type="EMBL" id="JAG08110.1"/>
    </source>
</evidence>
<feature type="non-terminal residue" evidence="1">
    <location>
        <position position="400"/>
    </location>
</feature>
<name>A0A0A9WTG6_LYGHE</name>
<proteinExistence type="predicted"/>
<dbReference type="AlphaFoldDB" id="A0A0A9WTG6"/>
<feature type="non-terminal residue" evidence="1">
    <location>
        <position position="1"/>
    </location>
</feature>
<dbReference type="EMBL" id="GBHO01035494">
    <property type="protein sequence ID" value="JAG08110.1"/>
    <property type="molecule type" value="Transcribed_RNA"/>
</dbReference>
<keyword evidence="1" id="KW-0436">Ligase</keyword>
<dbReference type="GO" id="GO:0016874">
    <property type="term" value="F:ligase activity"/>
    <property type="evidence" value="ECO:0007669"/>
    <property type="project" value="UniProtKB-KW"/>
</dbReference>
<reference evidence="1" key="2">
    <citation type="submission" date="2014-07" db="EMBL/GenBank/DDBJ databases">
        <authorList>
            <person name="Hull J."/>
        </authorList>
    </citation>
    <scope>NUCLEOTIDE SEQUENCE</scope>
</reference>
<accession>A0A0A9WTG6</accession>
<sequence length="400" mass="44233">NSDDYASESGSSLTSSMIEVECELEDPASIHEVDMVLPVHLLPDPRPIDEIVEDFKMKEELLESTIVFPPPLDDLSPASESNNTVVEMTITTNKKDSNIEVDGSLAKDDDQLCAIESSELKTTYIMERSETAMHGGNVDISNISSKGSENNLNSSKTSGNELEAFIDSTCQNNDDEFGAVLLGLENGNINTEKGQRSTCTEEIVSLASSEFSSTSVDNVVVEEPVGLVENLTLGDTIQSLSNIPPVEYASAASEPLCIPDDSFPSYPILYESLFDGWSEMSCPDQPSWVACHSDGVVMCSPTFRAFICEADSWMKLPYEASHIFLSPDGRIGVKIHYSAAYYSNNWRSKSNWKLLSRSVDSVYMHNDKLWFVSQGDLYFMSYSKEIVDNVQCPQKLLKIY</sequence>
<gene>
    <name evidence="1" type="primary">tyrS_9</name>
    <name evidence="1" type="ORF">CM83_8876</name>
</gene>
<protein>
    <submittedName>
        <fullName evidence="1">Tyrosine--tRNA ligase</fullName>
    </submittedName>
</protein>
<reference evidence="1" key="1">
    <citation type="journal article" date="2014" name="PLoS ONE">
        <title>Transcriptome-Based Identification of ABC Transporters in the Western Tarnished Plant Bug Lygus hesperus.</title>
        <authorList>
            <person name="Hull J.J."/>
            <person name="Chaney K."/>
            <person name="Geib S.M."/>
            <person name="Fabrick J.A."/>
            <person name="Brent C.S."/>
            <person name="Walsh D."/>
            <person name="Lavine L.C."/>
        </authorList>
    </citation>
    <scope>NUCLEOTIDE SEQUENCE</scope>
</reference>
<organism evidence="1">
    <name type="scientific">Lygus hesperus</name>
    <name type="common">Western plant bug</name>
    <dbReference type="NCBI Taxonomy" id="30085"/>
    <lineage>
        <taxon>Eukaryota</taxon>
        <taxon>Metazoa</taxon>
        <taxon>Ecdysozoa</taxon>
        <taxon>Arthropoda</taxon>
        <taxon>Hexapoda</taxon>
        <taxon>Insecta</taxon>
        <taxon>Pterygota</taxon>
        <taxon>Neoptera</taxon>
        <taxon>Paraneoptera</taxon>
        <taxon>Hemiptera</taxon>
        <taxon>Heteroptera</taxon>
        <taxon>Panheteroptera</taxon>
        <taxon>Cimicomorpha</taxon>
        <taxon>Miridae</taxon>
        <taxon>Mirini</taxon>
        <taxon>Lygus</taxon>
    </lineage>
</organism>